<dbReference type="Pfam" id="PF01566">
    <property type="entry name" value="Nramp"/>
    <property type="match status" value="1"/>
</dbReference>
<reference evidence="9 10" key="1">
    <citation type="submission" date="2019-10" db="EMBL/GenBank/DDBJ databases">
        <title>Isolation, Identification of Microvirga thermotolerans HR1, a novel thermophilic bacterium and Comparative Genomics of the genus Microvirga.</title>
        <authorList>
            <person name="Li J."/>
            <person name="Zhang W."/>
            <person name="Lin M."/>
            <person name="Wang J."/>
        </authorList>
    </citation>
    <scope>NUCLEOTIDE SEQUENCE [LARGE SCALE GENOMIC DNA]</scope>
    <source>
        <strain evidence="9 10">HR1</strain>
    </source>
</reference>
<dbReference type="GO" id="GO:0015293">
    <property type="term" value="F:symporter activity"/>
    <property type="evidence" value="ECO:0007669"/>
    <property type="project" value="UniProtKB-KW"/>
</dbReference>
<gene>
    <name evidence="9" type="ORF">GDR74_15375</name>
</gene>
<dbReference type="InterPro" id="IPR001046">
    <property type="entry name" value="NRAMP_fam"/>
</dbReference>
<proteinExistence type="predicted"/>
<dbReference type="GO" id="GO:0034755">
    <property type="term" value="P:iron ion transmembrane transport"/>
    <property type="evidence" value="ECO:0007669"/>
    <property type="project" value="TreeGrafter"/>
</dbReference>
<dbReference type="GO" id="GO:0005384">
    <property type="term" value="F:manganese ion transmembrane transporter activity"/>
    <property type="evidence" value="ECO:0007669"/>
    <property type="project" value="TreeGrafter"/>
</dbReference>
<dbReference type="KEGG" id="mico:GDR74_15375"/>
<dbReference type="PANTHER" id="PTHR11706:SF33">
    <property type="entry name" value="NATURAL RESISTANCE-ASSOCIATED MACROPHAGE PROTEIN 2"/>
    <property type="match status" value="1"/>
</dbReference>
<keyword evidence="2" id="KW-0813">Transport</keyword>
<accession>A0A5P9JXB4</accession>
<evidence type="ECO:0000256" key="8">
    <source>
        <dbReference type="SAM" id="Phobius"/>
    </source>
</evidence>
<dbReference type="AlphaFoldDB" id="A0A5P9JXB4"/>
<evidence type="ECO:0000313" key="9">
    <source>
        <dbReference type="EMBL" id="QFU17482.1"/>
    </source>
</evidence>
<feature type="transmembrane region" description="Helical" evidence="8">
    <location>
        <begin position="97"/>
        <end position="115"/>
    </location>
</feature>
<dbReference type="Proteomes" id="UP000325614">
    <property type="component" value="Chromosome"/>
</dbReference>
<feature type="region of interest" description="Disordered" evidence="7">
    <location>
        <begin position="1"/>
        <end position="21"/>
    </location>
</feature>
<evidence type="ECO:0000256" key="4">
    <source>
        <dbReference type="ARBA" id="ARBA00022847"/>
    </source>
</evidence>
<comment type="subcellular location">
    <subcellularLocation>
        <location evidence="1">Membrane</location>
        <topology evidence="1">Multi-pass membrane protein</topology>
    </subcellularLocation>
</comment>
<feature type="transmembrane region" description="Helical" evidence="8">
    <location>
        <begin position="414"/>
        <end position="432"/>
    </location>
</feature>
<evidence type="ECO:0000256" key="3">
    <source>
        <dbReference type="ARBA" id="ARBA00022692"/>
    </source>
</evidence>
<dbReference type="EMBL" id="CP045423">
    <property type="protein sequence ID" value="QFU17482.1"/>
    <property type="molecule type" value="Genomic_DNA"/>
</dbReference>
<evidence type="ECO:0000313" key="10">
    <source>
        <dbReference type="Proteomes" id="UP000325614"/>
    </source>
</evidence>
<keyword evidence="10" id="KW-1185">Reference proteome</keyword>
<keyword evidence="5 8" id="KW-1133">Transmembrane helix</keyword>
<feature type="transmembrane region" description="Helical" evidence="8">
    <location>
        <begin position="259"/>
        <end position="281"/>
    </location>
</feature>
<evidence type="ECO:0000256" key="1">
    <source>
        <dbReference type="ARBA" id="ARBA00004141"/>
    </source>
</evidence>
<protein>
    <submittedName>
        <fullName evidence="9">Divalent metal cation transporter</fullName>
    </submittedName>
</protein>
<evidence type="ECO:0000256" key="5">
    <source>
        <dbReference type="ARBA" id="ARBA00022989"/>
    </source>
</evidence>
<feature type="transmembrane region" description="Helical" evidence="8">
    <location>
        <begin position="135"/>
        <end position="153"/>
    </location>
</feature>
<organism evidence="9 10">
    <name type="scientific">Microvirga thermotolerans</name>
    <dbReference type="NCBI Taxonomy" id="2651334"/>
    <lineage>
        <taxon>Bacteria</taxon>
        <taxon>Pseudomonadati</taxon>
        <taxon>Pseudomonadota</taxon>
        <taxon>Alphaproteobacteria</taxon>
        <taxon>Hyphomicrobiales</taxon>
        <taxon>Methylobacteriaceae</taxon>
        <taxon>Microvirga</taxon>
    </lineage>
</organism>
<evidence type="ECO:0000256" key="6">
    <source>
        <dbReference type="ARBA" id="ARBA00023136"/>
    </source>
</evidence>
<keyword evidence="4" id="KW-0769">Symport</keyword>
<evidence type="ECO:0000256" key="7">
    <source>
        <dbReference type="SAM" id="MobiDB-lite"/>
    </source>
</evidence>
<feature type="transmembrane region" description="Helical" evidence="8">
    <location>
        <begin position="165"/>
        <end position="186"/>
    </location>
</feature>
<dbReference type="PANTHER" id="PTHR11706">
    <property type="entry name" value="SOLUTE CARRIER PROTEIN FAMILY 11 MEMBER"/>
    <property type="match status" value="1"/>
</dbReference>
<feature type="transmembrane region" description="Helical" evidence="8">
    <location>
        <begin position="198"/>
        <end position="217"/>
    </location>
</feature>
<feature type="transmembrane region" description="Helical" evidence="8">
    <location>
        <begin position="301"/>
        <end position="327"/>
    </location>
</feature>
<dbReference type="GO" id="GO:0015086">
    <property type="term" value="F:cadmium ion transmembrane transporter activity"/>
    <property type="evidence" value="ECO:0007669"/>
    <property type="project" value="TreeGrafter"/>
</dbReference>
<keyword evidence="6 8" id="KW-0472">Membrane</keyword>
<evidence type="ECO:0000256" key="2">
    <source>
        <dbReference type="ARBA" id="ARBA00022448"/>
    </source>
</evidence>
<feature type="transmembrane region" description="Helical" evidence="8">
    <location>
        <begin position="374"/>
        <end position="394"/>
    </location>
</feature>
<feature type="transmembrane region" description="Helical" evidence="8">
    <location>
        <begin position="56"/>
        <end position="76"/>
    </location>
</feature>
<dbReference type="GO" id="GO:0005886">
    <property type="term" value="C:plasma membrane"/>
    <property type="evidence" value="ECO:0007669"/>
    <property type="project" value="TreeGrafter"/>
</dbReference>
<keyword evidence="3 8" id="KW-0812">Transmembrane</keyword>
<name>A0A5P9JXB4_9HYPH</name>
<feature type="transmembrane region" description="Helical" evidence="8">
    <location>
        <begin position="348"/>
        <end position="368"/>
    </location>
</feature>
<dbReference type="RefSeq" id="WP_152587116.1">
    <property type="nucleotide sequence ID" value="NZ_CP045423.1"/>
</dbReference>
<sequence length="434" mass="47244">MSPEEDLDPERQSPAVAPKKSGLLKVLGPGLITGASDDDPSGIATYSQAGAQFGYALSWVMLFSFPLMTAAQMISARIGRTTGRGIAGNLRKHYPNWLLQVVVVLLLVANTINLGADLGAMADAVNLLLPGARPAYILLFAGICIYMQVFMQYTRYVMVLKWLTLALFAYFAAVIAVQVDWGVLAVRLLVPRIEWNEAYLTTIVAVLGTTISPYLFFWQSAEEVEDIEAYPRRRRLRRAPEQGKAALHRIEVDTIVGMAFSNLVALAILVTTAASLHAHGITDIATSAQAAEALRPIAGRFAFWVFTIGIVGTGLLAVPVLAGSAAYAIGEARRWPIGFSRRWQEAKAFYATVALATLVGMALTFTQIDPIKALYWSAVLNGIIAVPVMVTMMLMASRQDIMGRFAIRGWLRRWGWISTAVMAIAVLGMFATSL</sequence>